<accession>A0A9X1A9K9</accession>
<gene>
    <name evidence="2" type="ORF">J1C56_09155</name>
</gene>
<organism evidence="2 3">
    <name type="scientific">Aminobacter anthyllidis</name>
    <dbReference type="NCBI Taxonomy" id="1035067"/>
    <lineage>
        <taxon>Bacteria</taxon>
        <taxon>Pseudomonadati</taxon>
        <taxon>Pseudomonadota</taxon>
        <taxon>Alphaproteobacteria</taxon>
        <taxon>Hyphomicrobiales</taxon>
        <taxon>Phyllobacteriaceae</taxon>
        <taxon>Aminobacter</taxon>
    </lineage>
</organism>
<reference evidence="2" key="1">
    <citation type="journal article" date="2021" name="Microorganisms">
        <title>Phylogenomic Reconstruction and Metabolic Potential of the Genus Aminobacter.</title>
        <authorList>
            <person name="Artuso I."/>
            <person name="Turrini P."/>
            <person name="Pirolo M."/>
            <person name="Lugli G.A."/>
            <person name="Ventura M."/>
            <person name="Visca P."/>
        </authorList>
    </citation>
    <scope>NUCLEOTIDE SEQUENCE</scope>
    <source>
        <strain evidence="2">LMG 26462</strain>
    </source>
</reference>
<evidence type="ECO:0000313" key="2">
    <source>
        <dbReference type="EMBL" id="MBT1155759.1"/>
    </source>
</evidence>
<evidence type="ECO:0000256" key="1">
    <source>
        <dbReference type="SAM" id="Phobius"/>
    </source>
</evidence>
<reference evidence="2" key="2">
    <citation type="submission" date="2021-03" db="EMBL/GenBank/DDBJ databases">
        <authorList>
            <person name="Artuso I."/>
            <person name="Turrini P."/>
            <person name="Pirolo M."/>
            <person name="Lugli G.A."/>
            <person name="Ventura M."/>
            <person name="Visca P."/>
        </authorList>
    </citation>
    <scope>NUCLEOTIDE SEQUENCE</scope>
    <source>
        <strain evidence="2">LMG 26462</strain>
    </source>
</reference>
<feature type="transmembrane region" description="Helical" evidence="1">
    <location>
        <begin position="6"/>
        <end position="26"/>
    </location>
</feature>
<name>A0A9X1A9K9_9HYPH</name>
<dbReference type="AlphaFoldDB" id="A0A9X1A9K9"/>
<dbReference type="Proteomes" id="UP001138921">
    <property type="component" value="Unassembled WGS sequence"/>
</dbReference>
<dbReference type="RefSeq" id="WP_214388085.1">
    <property type="nucleotide sequence ID" value="NZ_JAFLWW010000002.1"/>
</dbReference>
<keyword evidence="3" id="KW-1185">Reference proteome</keyword>
<sequence length="68" mass="7644">MMYSLAFFLFGMSMSLLGFLLFNIELTRDRITMEIARTMYSGPLFFGGFSLAVTAAIEFVKELPFLAG</sequence>
<keyword evidence="1" id="KW-0472">Membrane</keyword>
<evidence type="ECO:0000313" key="3">
    <source>
        <dbReference type="Proteomes" id="UP001138921"/>
    </source>
</evidence>
<keyword evidence="1" id="KW-0812">Transmembrane</keyword>
<comment type="caution">
    <text evidence="2">The sequence shown here is derived from an EMBL/GenBank/DDBJ whole genome shotgun (WGS) entry which is preliminary data.</text>
</comment>
<keyword evidence="1" id="KW-1133">Transmembrane helix</keyword>
<dbReference type="EMBL" id="JAFLWW010000002">
    <property type="protein sequence ID" value="MBT1155759.1"/>
    <property type="molecule type" value="Genomic_DNA"/>
</dbReference>
<protein>
    <submittedName>
        <fullName evidence="2">Uncharacterized protein</fullName>
    </submittedName>
</protein>
<proteinExistence type="predicted"/>
<feature type="transmembrane region" description="Helical" evidence="1">
    <location>
        <begin position="38"/>
        <end position="60"/>
    </location>
</feature>